<feature type="transmembrane region" description="Helical" evidence="7">
    <location>
        <begin position="1754"/>
        <end position="1773"/>
    </location>
</feature>
<dbReference type="GO" id="GO:0016020">
    <property type="term" value="C:membrane"/>
    <property type="evidence" value="ECO:0007669"/>
    <property type="project" value="UniProtKB-SubCell"/>
</dbReference>
<evidence type="ECO:0000256" key="1">
    <source>
        <dbReference type="ARBA" id="ARBA00004141"/>
    </source>
</evidence>
<dbReference type="PANTHER" id="PTHR31585:SF5">
    <property type="entry name" value="RNA-BINDING S4 DOMAIN-CONTAINING PROTEIN"/>
    <property type="match status" value="1"/>
</dbReference>
<feature type="transmembrane region" description="Helical" evidence="7">
    <location>
        <begin position="1176"/>
        <end position="1194"/>
    </location>
</feature>
<feature type="transmembrane region" description="Helical" evidence="7">
    <location>
        <begin position="1237"/>
        <end position="1257"/>
    </location>
</feature>
<feature type="transmembrane region" description="Helical" evidence="7">
    <location>
        <begin position="751"/>
        <end position="773"/>
    </location>
</feature>
<feature type="transmembrane region" description="Helical" evidence="7">
    <location>
        <begin position="1363"/>
        <end position="1387"/>
    </location>
</feature>
<feature type="transmembrane region" description="Helical" evidence="7">
    <location>
        <begin position="517"/>
        <end position="538"/>
    </location>
</feature>
<comment type="subcellular location">
    <subcellularLocation>
        <location evidence="1">Membrane</location>
        <topology evidence="1">Multi-pass membrane protein</topology>
    </subcellularLocation>
</comment>
<feature type="transmembrane region" description="Helical" evidence="7">
    <location>
        <begin position="232"/>
        <end position="252"/>
    </location>
</feature>
<evidence type="ECO:0000256" key="2">
    <source>
        <dbReference type="ARBA" id="ARBA00007015"/>
    </source>
</evidence>
<feature type="transmembrane region" description="Helical" evidence="7">
    <location>
        <begin position="935"/>
        <end position="952"/>
    </location>
</feature>
<feature type="transmembrane region" description="Helical" evidence="7">
    <location>
        <begin position="376"/>
        <end position="397"/>
    </location>
</feature>
<dbReference type="EMBL" id="JNBS01001968">
    <property type="protein sequence ID" value="OQR96488.1"/>
    <property type="molecule type" value="Genomic_DNA"/>
</dbReference>
<keyword evidence="5 7" id="KW-1133">Transmembrane helix</keyword>
<dbReference type="Proteomes" id="UP000243217">
    <property type="component" value="Unassembled WGS sequence"/>
</dbReference>
<organism evidence="8 9">
    <name type="scientific">Thraustotheca clavata</name>
    <dbReference type="NCBI Taxonomy" id="74557"/>
    <lineage>
        <taxon>Eukaryota</taxon>
        <taxon>Sar</taxon>
        <taxon>Stramenopiles</taxon>
        <taxon>Oomycota</taxon>
        <taxon>Saprolegniomycetes</taxon>
        <taxon>Saprolegniales</taxon>
        <taxon>Achlyaceae</taxon>
        <taxon>Thraustotheca</taxon>
    </lineage>
</organism>
<proteinExistence type="inferred from homology"/>
<name>A0A1V9ZES1_9STRA</name>
<feature type="transmembrane region" description="Helical" evidence="7">
    <location>
        <begin position="1694"/>
        <end position="1714"/>
    </location>
</feature>
<keyword evidence="3" id="KW-0813">Transport</keyword>
<evidence type="ECO:0000256" key="3">
    <source>
        <dbReference type="ARBA" id="ARBA00022448"/>
    </source>
</evidence>
<feature type="transmembrane region" description="Helical" evidence="7">
    <location>
        <begin position="403"/>
        <end position="429"/>
    </location>
</feature>
<evidence type="ECO:0000256" key="7">
    <source>
        <dbReference type="SAM" id="Phobius"/>
    </source>
</evidence>
<feature type="transmembrane region" description="Helical" evidence="7">
    <location>
        <begin position="1877"/>
        <end position="1898"/>
    </location>
</feature>
<feature type="transmembrane region" description="Helical" evidence="7">
    <location>
        <begin position="1269"/>
        <end position="1288"/>
    </location>
</feature>
<feature type="transmembrane region" description="Helical" evidence="7">
    <location>
        <begin position="793"/>
        <end position="811"/>
    </location>
</feature>
<feature type="transmembrane region" description="Helical" evidence="7">
    <location>
        <begin position="1826"/>
        <end position="1847"/>
    </location>
</feature>
<feature type="transmembrane region" description="Helical" evidence="7">
    <location>
        <begin position="1422"/>
        <end position="1443"/>
    </location>
</feature>
<feature type="transmembrane region" description="Helical" evidence="7">
    <location>
        <begin position="657"/>
        <end position="675"/>
    </location>
</feature>
<keyword evidence="4 7" id="KW-0812">Transmembrane</keyword>
<feature type="transmembrane region" description="Helical" evidence="7">
    <location>
        <begin position="1932"/>
        <end position="1954"/>
    </location>
</feature>
<feature type="transmembrane region" description="Helical" evidence="7">
    <location>
        <begin position="1562"/>
        <end position="1581"/>
    </location>
</feature>
<feature type="transmembrane region" description="Helical" evidence="7">
    <location>
        <begin position="482"/>
        <end position="505"/>
    </location>
</feature>
<dbReference type="OrthoDB" id="754047at2759"/>
<dbReference type="InterPro" id="IPR036259">
    <property type="entry name" value="MFS_trans_sf"/>
</dbReference>
<feature type="transmembrane region" description="Helical" evidence="7">
    <location>
        <begin position="1449"/>
        <end position="1469"/>
    </location>
</feature>
<feature type="transmembrane region" description="Helical" evidence="7">
    <location>
        <begin position="1960"/>
        <end position="1980"/>
    </location>
</feature>
<evidence type="ECO:0000256" key="4">
    <source>
        <dbReference type="ARBA" id="ARBA00022692"/>
    </source>
</evidence>
<feature type="transmembrane region" description="Helical" evidence="7">
    <location>
        <begin position="624"/>
        <end position="645"/>
    </location>
</feature>
<evidence type="ECO:0000256" key="6">
    <source>
        <dbReference type="ARBA" id="ARBA00023136"/>
    </source>
</evidence>
<feature type="transmembrane region" description="Helical" evidence="7">
    <location>
        <begin position="1015"/>
        <end position="1035"/>
    </location>
</feature>
<feature type="transmembrane region" description="Helical" evidence="7">
    <location>
        <begin position="852"/>
        <end position="873"/>
    </location>
</feature>
<dbReference type="PANTHER" id="PTHR31585">
    <property type="entry name" value="FOLATE-BIOPTERIN TRANSPORTER 1, CHLOROPLASTIC"/>
    <property type="match status" value="1"/>
</dbReference>
<gene>
    <name evidence="8" type="ORF">THRCLA_21995</name>
</gene>
<keyword evidence="6 7" id="KW-0472">Membrane</keyword>
<feature type="transmembrane region" description="Helical" evidence="7">
    <location>
        <begin position="719"/>
        <end position="739"/>
    </location>
</feature>
<feature type="transmembrane region" description="Helical" evidence="7">
    <location>
        <begin position="1785"/>
        <end position="1806"/>
    </location>
</feature>
<evidence type="ECO:0000313" key="8">
    <source>
        <dbReference type="EMBL" id="OQR96488.1"/>
    </source>
</evidence>
<feature type="transmembrane region" description="Helical" evidence="7">
    <location>
        <begin position="1308"/>
        <end position="1329"/>
    </location>
</feature>
<feature type="transmembrane region" description="Helical" evidence="7">
    <location>
        <begin position="1531"/>
        <end position="1550"/>
    </location>
</feature>
<dbReference type="Gene3D" id="1.20.1250.20">
    <property type="entry name" value="MFS general substrate transporter like domains"/>
    <property type="match status" value="3"/>
</dbReference>
<feature type="transmembrane region" description="Helical" evidence="7">
    <location>
        <begin position="2039"/>
        <end position="2059"/>
    </location>
</feature>
<feature type="transmembrane region" description="Helical" evidence="7">
    <location>
        <begin position="909"/>
        <end position="929"/>
    </location>
</feature>
<reference evidence="8 9" key="1">
    <citation type="journal article" date="2014" name="Genome Biol. Evol.">
        <title>The secreted proteins of Achlya hypogyna and Thraustotheca clavata identify the ancestral oomycete secretome and reveal gene acquisitions by horizontal gene transfer.</title>
        <authorList>
            <person name="Misner I."/>
            <person name="Blouin N."/>
            <person name="Leonard G."/>
            <person name="Richards T.A."/>
            <person name="Lane C.E."/>
        </authorList>
    </citation>
    <scope>NUCLEOTIDE SEQUENCE [LARGE SCALE GENOMIC DNA]</scope>
    <source>
        <strain evidence="8 9">ATCC 34112</strain>
    </source>
</reference>
<keyword evidence="9" id="KW-1185">Reference proteome</keyword>
<accession>A0A1V9ZES1</accession>
<sequence>MAPFRVTTPPQSPPILDYNQCTDVDTDGCEYQTDLQTLDISESDKQIDEEPTALAPGTPVHVFSKLAILLYLQSTVVTFMQNILPPLKVYIFTAYLQGSPTSIVQLTALENIAWTTRVFFALLSDFLPVFGYRRKFWMCLGWVICCIGILIMAVSSFGTPFCDPKVYPTCWNPKANTTLKAYDFDAPNRVAWYRIPIFVATLGVVMVAASVDGLMVEYAQREPFNSRGQIQTIVYALTGTGGLMARFFNQFFLNGARYGGNYDFSVGPNVPYWASLGMGLGALIAVVVMNQDTKTTIKPFNEWARGLILLLQNRAVYQLLAFRYLFNLFSTVTGATIITWVTNLDMGWINITPRMLFVPATYHFGRYGLSWNWRRVVGTATICNIVLMAMVTFFVIYDVSRNAWVYTALILLTGIPVAVNNLVTGLAMVEMTQFGYEAICAGLWATIRDLNVPVAAKIRTWILDDFPVNMKLNNDSYTQNQVAYTHIIAFSIQLAGLVWLVLLPTQKTPVALMKQHGYSVIAGTLVIIGYVALVAFITPQTPRTPPILEDSNVDYHTEISISDVDQVFDEIELSTLAPGEPVDVQSPPAKALYIQSMVSVFMQNLLPPLNLYLFSNYLHTSQGYLQLTALTNLAWTFRVLFAVLSDVLPVFGCRRKFWLILGWFITLVSIAAMAFSSLGNPYCDPEIHPLCWSSKANSTSGEYDLNAPSRAGYFRAPTFFATLGVVMVTASVDGIMVEYAQREPFITRGQIQVMIGAIAGSGGLIARFFIQFFLNAKRYGGNYSWSAGPNVPYYLSLFMALVGLVGAIVLVKGTRRVLDKQSSQELDAVNASTSWANGLWKLLQNRAIYQLLAFRVLFNLFSTITGTPIVSWVKNLDMGWYNITPRVLIVSATLYFGKVGLHWNWRRSLAVGTIGNLFLMVLITFFVIYDVSRNAYVYSILLVLTGVPLALINLVTGFVMVEMATVGYEAVVAALWASIKDLNVPIATRIHNDLMNAFPVSLLEKNGMHTQNQVGYTHIIAFSIQLLGLIWIVLLPSQKTPVAMMKEQNKSLIGGVLDPTEFDPNKGGDYYGDSTTIQVNGSTDDEETQSTALAPGERISIFSKQALILYFQSIVSTFMQNLLPPLKIYVFFAYLHSSTLNYQQLGYLENLAWTTRVCFALLSDFLPVFGYRRKFWLSLGWVITCVSLACMAFSEFGSPFCDPQDYPQCWNPKGNTTLKAYDFAAPSRVEWYRTPTFFATLGVVIVAANIDGIMVEYAQKEPINERGQIQAVVYALTGTGGLAARFFIQLMLNGKRYGGTYDWSVGASVPYIISFSFGIIALAVAVFLLKDVPRDFVPLEQWCNGLWKLLQNRAVFQLLAFRFLYYLFNNVYGNALIAFGLPMIRWVNNLDMGWINITPRLLFVPATVFIGRSGLQWNWRIVLTSVTFANIFVTSFATFFVIYDICRNAWFYTALIILTGIFAAINYLVQGLMMVELAGFGYEAVIAALWATLKDLNVPIANKWHTYITDQFPVKSMLLIDDDHTRKQVSYTHIISFSIQIFGLIWFLLVPTQKLSMQALKSLAPSAIGGVFVVAGYIALLGHLQIYQAMKELESPCTDNLEFTSYDCGEDQPLGSGDPVPVFSRTAFEFYVQNMTSMFLQNVFPVLNTALLGSYLHASPNQVICLENFAWTLRLLFGICSDVIPVFGYRRKFWLVFGWLLTAVNLGILSFHSIGAPFCDPKQYPLCRSPNAKVPHEAFNFDAPNQVNFFRGPSFLAVLGVVIVTSSLDGVLIEYAQREPRSYRGLFQTAAALAMGIGALLARLFNQCFINGKRYGGFYNWSVGPNVAYIVGFVPTLIALFTAAFSFQDSNKFVTTQKEWWLKVWEQLQKRCTYQLLAFRWIFTLFSMAIGISVLPWVKNLDMGWINVTPRVLYAPGMILTFVLSRSVSWRYSLTIATVGYVFLVAFPTLFVVWDVCRNPWFFSIFLSCASIFSSTLYLVPEWILVEMTTPGMEGTLSALWNSAKDVNTPIATQWHKLMVNTFSVNLALKNHIHTQNQVGSSQIICLALQLISVVLLVLVPSQKIPLAILKNEGGLSKLGGISVILVYVGLIIFAWQQNFHDY</sequence>
<protein>
    <submittedName>
        <fullName evidence="8">Transmembrane protein</fullName>
    </submittedName>
</protein>
<dbReference type="InterPro" id="IPR039309">
    <property type="entry name" value="BT1"/>
</dbReference>
<feature type="transmembrane region" description="Helical" evidence="7">
    <location>
        <begin position="321"/>
        <end position="341"/>
    </location>
</feature>
<comment type="similarity">
    <text evidence="2">Belongs to the major facilitator superfamily. Folate-biopterin transporter (TC 2.A.71) family.</text>
</comment>
<feature type="transmembrane region" description="Helical" evidence="7">
    <location>
        <begin position="191"/>
        <end position="211"/>
    </location>
</feature>
<feature type="transmembrane region" description="Helical" evidence="7">
    <location>
        <begin position="136"/>
        <end position="158"/>
    </location>
</feature>
<evidence type="ECO:0000313" key="9">
    <source>
        <dbReference type="Proteomes" id="UP000243217"/>
    </source>
</evidence>
<evidence type="ECO:0000256" key="5">
    <source>
        <dbReference type="ARBA" id="ARBA00022989"/>
    </source>
</evidence>
<feature type="transmembrane region" description="Helical" evidence="7">
    <location>
        <begin position="272"/>
        <end position="289"/>
    </location>
</feature>
<dbReference type="SUPFAM" id="SSF103473">
    <property type="entry name" value="MFS general substrate transporter"/>
    <property type="match status" value="4"/>
</dbReference>
<comment type="caution">
    <text evidence="8">The sequence shown here is derived from an EMBL/GenBank/DDBJ whole genome shotgun (WGS) entry which is preliminary data.</text>
</comment>
<feature type="transmembrane region" description="Helical" evidence="7">
    <location>
        <begin position="2079"/>
        <end position="2096"/>
    </location>
</feature>
<dbReference type="Pfam" id="PF03092">
    <property type="entry name" value="BT1"/>
    <property type="match status" value="3"/>
</dbReference>